<reference evidence="1 2" key="1">
    <citation type="submission" date="2024-03" db="EMBL/GenBank/DDBJ databases">
        <title>The Acrasis kona genome and developmental transcriptomes reveal deep origins of eukaryotic multicellular pathways.</title>
        <authorList>
            <person name="Sheikh S."/>
            <person name="Fu C.-J."/>
            <person name="Brown M.W."/>
            <person name="Baldauf S.L."/>
        </authorList>
    </citation>
    <scope>NUCLEOTIDE SEQUENCE [LARGE SCALE GENOMIC DNA]</scope>
    <source>
        <strain evidence="1 2">ATCC MYA-3509</strain>
    </source>
</reference>
<keyword evidence="2" id="KW-1185">Reference proteome</keyword>
<proteinExistence type="predicted"/>
<gene>
    <name evidence="1" type="ORF">AKO1_005350</name>
</gene>
<comment type="caution">
    <text evidence="1">The sequence shown here is derived from an EMBL/GenBank/DDBJ whole genome shotgun (WGS) entry which is preliminary data.</text>
</comment>
<dbReference type="Proteomes" id="UP001431209">
    <property type="component" value="Unassembled WGS sequence"/>
</dbReference>
<evidence type="ECO:0000313" key="2">
    <source>
        <dbReference type="Proteomes" id="UP001431209"/>
    </source>
</evidence>
<evidence type="ECO:0000313" key="1">
    <source>
        <dbReference type="EMBL" id="KAL0478006.1"/>
    </source>
</evidence>
<sequence>MGQAQVTPSKAPTKPFMPLAIYSQDPTFVTSLLSCELDGRRSDFKTLVKFTAKVIDMGDCPLQICQHGIMHGLDDRLYHLPYSAALSREYFCYKEYNIKQSSQIEMSFPNKLHVEDLTFATDFIEVYKNALDVIFESFQQENLYIGHSSFSDVDFIFEGPSIPMDKITIKQAIKIPKEVDMILSAVHLAFIDCPDQNIMKKFTLLVLFCPEDMIPCILEMYRICAYALVKEEIREDDSYIIPILEHMKACELYNEYLVDYNIIPAIDSRSSKIKSNHSGFCDAQIKSQFIELCGRRRDMMIRRARDELNPKILKFFKSIPQNKDTKPARPCM</sequence>
<accession>A0AAW2YM28</accession>
<dbReference type="AlphaFoldDB" id="A0AAW2YM28"/>
<protein>
    <submittedName>
        <fullName evidence="1">QueG</fullName>
    </submittedName>
</protein>
<organism evidence="1 2">
    <name type="scientific">Acrasis kona</name>
    <dbReference type="NCBI Taxonomy" id="1008807"/>
    <lineage>
        <taxon>Eukaryota</taxon>
        <taxon>Discoba</taxon>
        <taxon>Heterolobosea</taxon>
        <taxon>Tetramitia</taxon>
        <taxon>Eutetramitia</taxon>
        <taxon>Acrasidae</taxon>
        <taxon>Acrasis</taxon>
    </lineage>
</organism>
<dbReference type="EMBL" id="JAOPGA020000288">
    <property type="protein sequence ID" value="KAL0478006.1"/>
    <property type="molecule type" value="Genomic_DNA"/>
</dbReference>
<name>A0AAW2YM28_9EUKA</name>